<feature type="domain" description="N-acetyltransferase" evidence="1">
    <location>
        <begin position="1"/>
        <end position="154"/>
    </location>
</feature>
<gene>
    <name evidence="2" type="ORF">BKX93_02675</name>
</gene>
<evidence type="ECO:0000313" key="3">
    <source>
        <dbReference type="Proteomes" id="UP000178776"/>
    </source>
</evidence>
<dbReference type="EMBL" id="CP017707">
    <property type="protein sequence ID" value="AOZ52686.1"/>
    <property type="molecule type" value="Genomic_DNA"/>
</dbReference>
<reference evidence="2 3" key="1">
    <citation type="submission" date="2016-10" db="EMBL/GenBank/DDBJ databases">
        <title>Chromobacterium muskegensis sp. nov., an insecticidal bacterium isolated from Sphagnum bogs.</title>
        <authorList>
            <person name="Sparks M.E."/>
            <person name="Blackburn M.B."/>
            <person name="Gundersen-Rindal D.E."/>
            <person name="Mitchell A."/>
            <person name="Farrar R."/>
            <person name="Kuhar D."/>
        </authorList>
    </citation>
    <scope>NUCLEOTIDE SEQUENCE [LARGE SCALE GENOMIC DNA]</scope>
    <source>
        <strain evidence="2 3">21-1</strain>
    </source>
</reference>
<evidence type="ECO:0000313" key="2">
    <source>
        <dbReference type="EMBL" id="AOZ52686.1"/>
    </source>
</evidence>
<dbReference type="STRING" id="1108595.BKX93_02675"/>
<dbReference type="PROSITE" id="PS51186">
    <property type="entry name" value="GNAT"/>
    <property type="match status" value="1"/>
</dbReference>
<dbReference type="SUPFAM" id="SSF55729">
    <property type="entry name" value="Acyl-CoA N-acyltransferases (Nat)"/>
    <property type="match status" value="1"/>
</dbReference>
<dbReference type="Pfam" id="PF00583">
    <property type="entry name" value="Acetyltransf_1"/>
    <property type="match status" value="1"/>
</dbReference>
<name>A0A1D9LN21_9NEIS</name>
<dbReference type="AlphaFoldDB" id="A0A1D9LN21"/>
<proteinExistence type="predicted"/>
<dbReference type="Gene3D" id="3.40.630.30">
    <property type="match status" value="1"/>
</dbReference>
<evidence type="ECO:0000259" key="1">
    <source>
        <dbReference type="PROSITE" id="PS51186"/>
    </source>
</evidence>
<dbReference type="Proteomes" id="UP000178776">
    <property type="component" value="Chromosome"/>
</dbReference>
<accession>A0A1D9LN21</accession>
<dbReference type="GO" id="GO:0016747">
    <property type="term" value="F:acyltransferase activity, transferring groups other than amino-acyl groups"/>
    <property type="evidence" value="ECO:0007669"/>
    <property type="project" value="InterPro"/>
</dbReference>
<protein>
    <recommendedName>
        <fullName evidence="1">N-acetyltransferase domain-containing protein</fullName>
    </recommendedName>
</protein>
<dbReference type="CDD" id="cd04301">
    <property type="entry name" value="NAT_SF"/>
    <property type="match status" value="1"/>
</dbReference>
<sequence>MPQPLRREINAMLHLAYRCDGEVSPDEALHRPELEAQAFYLKDNGRLVAYASVFGKAISQQGRIFSLGSLGCVATHPELRGRGLGERVVVAASDWLRTCGRYDIAAFSCDAGLLPFYRRAAGWEAADVVLVANESENALRSDTLGKVVMLELLSGRARTAEPLFRGATINLDLPPGEFV</sequence>
<dbReference type="InterPro" id="IPR000182">
    <property type="entry name" value="GNAT_dom"/>
</dbReference>
<organism evidence="2 3">
    <name type="scientific">Chromobacterium vaccinii</name>
    <dbReference type="NCBI Taxonomy" id="1108595"/>
    <lineage>
        <taxon>Bacteria</taxon>
        <taxon>Pseudomonadati</taxon>
        <taxon>Pseudomonadota</taxon>
        <taxon>Betaproteobacteria</taxon>
        <taxon>Neisseriales</taxon>
        <taxon>Chromobacteriaceae</taxon>
        <taxon>Chromobacterium</taxon>
    </lineage>
</organism>
<dbReference type="KEGG" id="cvc:BKX93_02675"/>
<dbReference type="InterPro" id="IPR016181">
    <property type="entry name" value="Acyl_CoA_acyltransferase"/>
</dbReference>